<dbReference type="PANTHER" id="PTHR43736">
    <property type="entry name" value="ADP-RIBOSE PYROPHOSPHATASE"/>
    <property type="match status" value="1"/>
</dbReference>
<sequence length="137" mass="15667">MKQQEVAVTVDSVVLCNVEKDFKVLLIKRKNDPFQDHWALPGGFIEDDEDLEDAAKRELKEETGVKVDVMEQVRAFGKPGRDPRGRTISVAFLSRIFCEEELKPSDDAKEAKWFDIDNLPDLAFDHEEIIKAAQSYL</sequence>
<reference evidence="5" key="1">
    <citation type="journal article" date="2019" name="Int. J. Syst. Evol. Microbiol.">
        <title>The Global Catalogue of Microorganisms (GCM) 10K type strain sequencing project: providing services to taxonomists for standard genome sequencing and annotation.</title>
        <authorList>
            <consortium name="The Broad Institute Genomics Platform"/>
            <consortium name="The Broad Institute Genome Sequencing Center for Infectious Disease"/>
            <person name="Wu L."/>
            <person name="Ma J."/>
        </authorList>
    </citation>
    <scope>NUCLEOTIDE SEQUENCE [LARGE SCALE GENOMIC DNA]</scope>
    <source>
        <strain evidence="5">CCUG 64793</strain>
    </source>
</reference>
<organism evidence="4 5">
    <name type="scientific">Salegentibacter chungangensis</name>
    <dbReference type="NCBI Taxonomy" id="1335724"/>
    <lineage>
        <taxon>Bacteria</taxon>
        <taxon>Pseudomonadati</taxon>
        <taxon>Bacteroidota</taxon>
        <taxon>Flavobacteriia</taxon>
        <taxon>Flavobacteriales</taxon>
        <taxon>Flavobacteriaceae</taxon>
        <taxon>Salegentibacter</taxon>
    </lineage>
</organism>
<evidence type="ECO:0000256" key="2">
    <source>
        <dbReference type="RuleBase" id="RU003476"/>
    </source>
</evidence>
<accession>A0ABW3NSA5</accession>
<evidence type="ECO:0000313" key="5">
    <source>
        <dbReference type="Proteomes" id="UP001597131"/>
    </source>
</evidence>
<keyword evidence="5" id="KW-1185">Reference proteome</keyword>
<dbReference type="Gene3D" id="3.90.79.10">
    <property type="entry name" value="Nucleoside Triphosphate Pyrophosphohydrolase"/>
    <property type="match status" value="1"/>
</dbReference>
<dbReference type="InterPro" id="IPR020084">
    <property type="entry name" value="NUDIX_hydrolase_CS"/>
</dbReference>
<dbReference type="InterPro" id="IPR020476">
    <property type="entry name" value="Nudix_hydrolase"/>
</dbReference>
<dbReference type="PANTHER" id="PTHR43736:SF1">
    <property type="entry name" value="DIHYDRONEOPTERIN TRIPHOSPHATE DIPHOSPHATASE"/>
    <property type="match status" value="1"/>
</dbReference>
<dbReference type="PROSITE" id="PS51462">
    <property type="entry name" value="NUDIX"/>
    <property type="match status" value="1"/>
</dbReference>
<comment type="caution">
    <text evidence="4">The sequence shown here is derived from an EMBL/GenBank/DDBJ whole genome shotgun (WGS) entry which is preliminary data.</text>
</comment>
<name>A0ABW3NSA5_9FLAO</name>
<dbReference type="RefSeq" id="WP_380744928.1">
    <property type="nucleotide sequence ID" value="NZ_JBHTLI010000001.1"/>
</dbReference>
<dbReference type="PRINTS" id="PR00502">
    <property type="entry name" value="NUDIXFAMILY"/>
</dbReference>
<evidence type="ECO:0000259" key="3">
    <source>
        <dbReference type="PROSITE" id="PS51462"/>
    </source>
</evidence>
<dbReference type="InterPro" id="IPR000086">
    <property type="entry name" value="NUDIX_hydrolase_dom"/>
</dbReference>
<comment type="similarity">
    <text evidence="2">Belongs to the Nudix hydrolase family.</text>
</comment>
<evidence type="ECO:0000313" key="4">
    <source>
        <dbReference type="EMBL" id="MFD1095851.1"/>
    </source>
</evidence>
<dbReference type="PROSITE" id="PS00893">
    <property type="entry name" value="NUDIX_BOX"/>
    <property type="match status" value="1"/>
</dbReference>
<gene>
    <name evidence="4" type="ORF">ACFQ3Q_08830</name>
</gene>
<protein>
    <submittedName>
        <fullName evidence="4">NUDIX domain-containing protein</fullName>
    </submittedName>
</protein>
<keyword evidence="1 2" id="KW-0378">Hydrolase</keyword>
<dbReference type="InterPro" id="IPR015797">
    <property type="entry name" value="NUDIX_hydrolase-like_dom_sf"/>
</dbReference>
<feature type="domain" description="Nudix hydrolase" evidence="3">
    <location>
        <begin position="6"/>
        <end position="137"/>
    </location>
</feature>
<dbReference type="Proteomes" id="UP001597131">
    <property type="component" value="Unassembled WGS sequence"/>
</dbReference>
<dbReference type="EMBL" id="JBHTLI010000001">
    <property type="protein sequence ID" value="MFD1095851.1"/>
    <property type="molecule type" value="Genomic_DNA"/>
</dbReference>
<evidence type="ECO:0000256" key="1">
    <source>
        <dbReference type="ARBA" id="ARBA00022801"/>
    </source>
</evidence>
<dbReference type="SUPFAM" id="SSF55811">
    <property type="entry name" value="Nudix"/>
    <property type="match status" value="1"/>
</dbReference>
<proteinExistence type="inferred from homology"/>
<dbReference type="Pfam" id="PF00293">
    <property type="entry name" value="NUDIX"/>
    <property type="match status" value="1"/>
</dbReference>
<dbReference type="CDD" id="cd18873">
    <property type="entry name" value="NUDIX_NadM_like"/>
    <property type="match status" value="1"/>
</dbReference>